<sequence length="110" mass="12707">MKMRKEEGQEASICILPQSLKVWEEATDALANTFIQKYFDDDASCFWVGDEVGGMLAVNDYFFALNRILEALRYAASEEQLFDYCDLELEAAMAEKKVGINFRNYLRQEI</sequence>
<dbReference type="EMBL" id="MT141824">
    <property type="protein sequence ID" value="QJA70834.1"/>
    <property type="molecule type" value="Genomic_DNA"/>
</dbReference>
<organism evidence="2">
    <name type="scientific">viral metagenome</name>
    <dbReference type="NCBI Taxonomy" id="1070528"/>
    <lineage>
        <taxon>unclassified sequences</taxon>
        <taxon>metagenomes</taxon>
        <taxon>organismal metagenomes</taxon>
    </lineage>
</organism>
<dbReference type="EMBL" id="MT144713">
    <property type="protein sequence ID" value="QJH98041.1"/>
    <property type="molecule type" value="Genomic_DNA"/>
</dbReference>
<protein>
    <submittedName>
        <fullName evidence="2">Uncharacterized protein</fullName>
    </submittedName>
</protein>
<evidence type="ECO:0000313" key="2">
    <source>
        <dbReference type="EMBL" id="QJA93060.1"/>
    </source>
</evidence>
<evidence type="ECO:0000313" key="3">
    <source>
        <dbReference type="EMBL" id="QJA99726.1"/>
    </source>
</evidence>
<proteinExistence type="predicted"/>
<gene>
    <name evidence="3" type="ORF">MM171A00919_0024</name>
    <name evidence="1" type="ORF">MM415A03545_0009</name>
    <name evidence="2" type="ORF">MM415B04382_0003</name>
    <name evidence="4" type="ORF">TM448B01181_0004</name>
</gene>
<accession>A0A6M3LE67</accession>
<evidence type="ECO:0000313" key="1">
    <source>
        <dbReference type="EMBL" id="QJA70834.1"/>
    </source>
</evidence>
<dbReference type="EMBL" id="MT143664">
    <property type="protein sequence ID" value="QJA99726.1"/>
    <property type="molecule type" value="Genomic_DNA"/>
</dbReference>
<name>A0A6M3LE67_9ZZZZ</name>
<dbReference type="EMBL" id="MT143119">
    <property type="protein sequence ID" value="QJA93060.1"/>
    <property type="molecule type" value="Genomic_DNA"/>
</dbReference>
<reference evidence="2" key="1">
    <citation type="submission" date="2020-03" db="EMBL/GenBank/DDBJ databases">
        <title>The deep terrestrial virosphere.</title>
        <authorList>
            <person name="Holmfeldt K."/>
            <person name="Nilsson E."/>
            <person name="Simone D."/>
            <person name="Lopez-Fernandez M."/>
            <person name="Wu X."/>
            <person name="de Brujin I."/>
            <person name="Lundin D."/>
            <person name="Andersson A."/>
            <person name="Bertilsson S."/>
            <person name="Dopson M."/>
        </authorList>
    </citation>
    <scope>NUCLEOTIDE SEQUENCE</scope>
    <source>
        <strain evidence="3">MM171A00919</strain>
        <strain evidence="1">MM415A03545</strain>
        <strain evidence="2">MM415B04382</strain>
        <strain evidence="4">TM448B01181</strain>
    </source>
</reference>
<evidence type="ECO:0000313" key="4">
    <source>
        <dbReference type="EMBL" id="QJH98041.1"/>
    </source>
</evidence>
<dbReference type="AlphaFoldDB" id="A0A6M3LE67"/>